<accession>U6N2X8</accession>
<organism evidence="1 2">
    <name type="scientific">Eimeria necatrix</name>
    <dbReference type="NCBI Taxonomy" id="51315"/>
    <lineage>
        <taxon>Eukaryota</taxon>
        <taxon>Sar</taxon>
        <taxon>Alveolata</taxon>
        <taxon>Apicomplexa</taxon>
        <taxon>Conoidasida</taxon>
        <taxon>Coccidia</taxon>
        <taxon>Eucoccidiorida</taxon>
        <taxon>Eimeriorina</taxon>
        <taxon>Eimeriidae</taxon>
        <taxon>Eimeria</taxon>
    </lineage>
</organism>
<protein>
    <recommendedName>
        <fullName evidence="3">CHCH domain-containing protein</fullName>
    </recommendedName>
</protein>
<gene>
    <name evidence="1" type="ORF">ENH_00051610</name>
</gene>
<evidence type="ECO:0000313" key="2">
    <source>
        <dbReference type="Proteomes" id="UP000030754"/>
    </source>
</evidence>
<evidence type="ECO:0000313" key="1">
    <source>
        <dbReference type="EMBL" id="CDJ68305.1"/>
    </source>
</evidence>
<dbReference type="AlphaFoldDB" id="U6N2X8"/>
<evidence type="ECO:0008006" key="3">
    <source>
        <dbReference type="Google" id="ProtNLM"/>
    </source>
</evidence>
<name>U6N2X8_9EIME</name>
<keyword evidence="2" id="KW-1185">Reference proteome</keyword>
<dbReference type="RefSeq" id="XP_013436772.1">
    <property type="nucleotide sequence ID" value="XM_013581318.1"/>
</dbReference>
<reference evidence="1" key="2">
    <citation type="submission" date="2013-10" db="EMBL/GenBank/DDBJ databases">
        <authorList>
            <person name="Aslett M."/>
        </authorList>
    </citation>
    <scope>NUCLEOTIDE SEQUENCE [LARGE SCALE GENOMIC DNA]</scope>
    <source>
        <strain evidence="1">Houghton</strain>
    </source>
</reference>
<dbReference type="OrthoDB" id="354130at2759"/>
<dbReference type="EMBL" id="HG725527">
    <property type="protein sequence ID" value="CDJ68305.1"/>
    <property type="molecule type" value="Genomic_DNA"/>
</dbReference>
<reference evidence="1" key="1">
    <citation type="submission" date="2013-10" db="EMBL/GenBank/DDBJ databases">
        <title>Genomic analysis of the causative agents of coccidiosis in chickens.</title>
        <authorList>
            <person name="Reid A.J."/>
            <person name="Blake D."/>
            <person name="Billington K."/>
            <person name="Browne H."/>
            <person name="Dunn M."/>
            <person name="Hung S."/>
            <person name="Kawahara F."/>
            <person name="Miranda-Saavedra D."/>
            <person name="Mourier T."/>
            <person name="Nagra H."/>
            <person name="Otto T.D."/>
            <person name="Rawlings N."/>
            <person name="Sanchez A."/>
            <person name="Sanders M."/>
            <person name="Subramaniam C."/>
            <person name="Tay Y."/>
            <person name="Dear P."/>
            <person name="Doerig C."/>
            <person name="Gruber A."/>
            <person name="Parkinson J."/>
            <person name="Shirley M."/>
            <person name="Wan K.L."/>
            <person name="Berriman M."/>
            <person name="Tomley F."/>
            <person name="Pain A."/>
        </authorList>
    </citation>
    <scope>NUCLEOTIDE SEQUENCE [LARGE SCALE GENOMIC DNA]</scope>
    <source>
        <strain evidence="1">Houghton</strain>
    </source>
</reference>
<sequence>MSRDQQLQTSCTSVYNDYKLCLSSSNRNPQKCQDFLPSLRSCEKSLKVSYCINETQNLMNCARKPDRNVCAKEFILMRECNRPGGPQLLITNEGRGAPRYEINPSHLPLFNSISADLGPAEAPKRDRKRMQSLIQEMKKEFNAKAFDFVPYKFESFRPNPGK</sequence>
<dbReference type="VEuPathDB" id="ToxoDB:ENH_00051610"/>
<proteinExistence type="predicted"/>
<dbReference type="GeneID" id="25475308"/>
<dbReference type="Proteomes" id="UP000030754">
    <property type="component" value="Unassembled WGS sequence"/>
</dbReference>